<dbReference type="Proteomes" id="UP001595607">
    <property type="component" value="Unassembled WGS sequence"/>
</dbReference>
<dbReference type="Pfam" id="PF20099">
    <property type="entry name" value="DUF6489"/>
    <property type="match status" value="1"/>
</dbReference>
<comment type="caution">
    <text evidence="1">The sequence shown here is derived from an EMBL/GenBank/DDBJ whole genome shotgun (WGS) entry which is preliminary data.</text>
</comment>
<keyword evidence="2" id="KW-1185">Reference proteome</keyword>
<reference evidence="2" key="1">
    <citation type="journal article" date="2019" name="Int. J. Syst. Evol. Microbiol.">
        <title>The Global Catalogue of Microorganisms (GCM) 10K type strain sequencing project: providing services to taxonomists for standard genome sequencing and annotation.</title>
        <authorList>
            <consortium name="The Broad Institute Genomics Platform"/>
            <consortium name="The Broad Institute Genome Sequencing Center for Infectious Disease"/>
            <person name="Wu L."/>
            <person name="Ma J."/>
        </authorList>
    </citation>
    <scope>NUCLEOTIDE SEQUENCE [LARGE SCALE GENOMIC DNA]</scope>
    <source>
        <strain evidence="2">KCTC 22245</strain>
    </source>
</reference>
<dbReference type="RefSeq" id="WP_189573951.1">
    <property type="nucleotide sequence ID" value="NZ_BMXU01000001.1"/>
</dbReference>
<sequence length="80" mass="8924">MKITIDIDCTPEEARTFLGLPDLTAVNQVMTDSLKARMEENIDTLSDPARFWERAMLAGGQSFEAMQAMMAQALKAQDKD</sequence>
<organism evidence="1 2">
    <name type="scientific">Parvularcula lutaonensis</name>
    <dbReference type="NCBI Taxonomy" id="491923"/>
    <lineage>
        <taxon>Bacteria</taxon>
        <taxon>Pseudomonadati</taxon>
        <taxon>Pseudomonadota</taxon>
        <taxon>Alphaproteobacteria</taxon>
        <taxon>Parvularculales</taxon>
        <taxon>Parvularculaceae</taxon>
        <taxon>Parvularcula</taxon>
    </lineage>
</organism>
<name>A0ABV7M980_9PROT</name>
<gene>
    <name evidence="1" type="ORF">ACFONP_04460</name>
</gene>
<protein>
    <submittedName>
        <fullName evidence="1">DUF6489 family protein</fullName>
    </submittedName>
</protein>
<evidence type="ECO:0000313" key="1">
    <source>
        <dbReference type="EMBL" id="MFC3301978.1"/>
    </source>
</evidence>
<evidence type="ECO:0000313" key="2">
    <source>
        <dbReference type="Proteomes" id="UP001595607"/>
    </source>
</evidence>
<proteinExistence type="predicted"/>
<accession>A0ABV7M980</accession>
<dbReference type="InterPro" id="IPR045502">
    <property type="entry name" value="DUF6489"/>
</dbReference>
<dbReference type="EMBL" id="JBHRVA010000002">
    <property type="protein sequence ID" value="MFC3301978.1"/>
    <property type="molecule type" value="Genomic_DNA"/>
</dbReference>